<dbReference type="InterPro" id="IPR011006">
    <property type="entry name" value="CheY-like_superfamily"/>
</dbReference>
<dbReference type="RefSeq" id="WP_135283280.1">
    <property type="nucleotide sequence ID" value="NZ_SMLL01000001.1"/>
</dbReference>
<dbReference type="SUPFAM" id="SSF52172">
    <property type="entry name" value="CheY-like"/>
    <property type="match status" value="1"/>
</dbReference>
<evidence type="ECO:0008006" key="3">
    <source>
        <dbReference type="Google" id="ProtNLM"/>
    </source>
</evidence>
<dbReference type="Proteomes" id="UP000297564">
    <property type="component" value="Unassembled WGS sequence"/>
</dbReference>
<sequence length="173" mass="18051">MADILSLLLEFRGHPCAVAHTEAQAVGLAGRCAPQVLVLGGMPMPHACEVRERIRALPGCQALFTITLARCPGAADAQAPWLHGADAYLPGAVDVDRVSSLIAVAADRAATALADPAPATLRDLNPTRSRRAAQALLGRRLEGTRSGAPAAHEWRPAIPRAVEELLSSSSTVS</sequence>
<evidence type="ECO:0000313" key="2">
    <source>
        <dbReference type="Proteomes" id="UP000297564"/>
    </source>
</evidence>
<dbReference type="AlphaFoldDB" id="A0A4Z0C1J7"/>
<name>A0A4Z0C1J7_9BURK</name>
<evidence type="ECO:0000313" key="1">
    <source>
        <dbReference type="EMBL" id="TFZ04398.1"/>
    </source>
</evidence>
<keyword evidence="2" id="KW-1185">Reference proteome</keyword>
<gene>
    <name evidence="1" type="ORF">EZ242_01175</name>
</gene>
<proteinExistence type="predicted"/>
<organism evidence="1 2">
    <name type="scientific">Ramlibacter rhizophilus</name>
    <dbReference type="NCBI Taxonomy" id="1781167"/>
    <lineage>
        <taxon>Bacteria</taxon>
        <taxon>Pseudomonadati</taxon>
        <taxon>Pseudomonadota</taxon>
        <taxon>Betaproteobacteria</taxon>
        <taxon>Burkholderiales</taxon>
        <taxon>Comamonadaceae</taxon>
        <taxon>Ramlibacter</taxon>
    </lineage>
</organism>
<protein>
    <recommendedName>
        <fullName evidence="3">Response regulator transcription factor</fullName>
    </recommendedName>
</protein>
<reference evidence="1 2" key="1">
    <citation type="submission" date="2019-03" db="EMBL/GenBank/DDBJ databases">
        <title>Ramlibacter rhizophilus CCTCC AB2015357, whole genome shotgun sequence.</title>
        <authorList>
            <person name="Zhang X."/>
            <person name="Feng G."/>
            <person name="Zhu H."/>
        </authorList>
    </citation>
    <scope>NUCLEOTIDE SEQUENCE [LARGE SCALE GENOMIC DNA]</scope>
    <source>
        <strain evidence="1 2">CCTCC AB2015357</strain>
    </source>
</reference>
<dbReference type="EMBL" id="SMLL01000001">
    <property type="protein sequence ID" value="TFZ04398.1"/>
    <property type="molecule type" value="Genomic_DNA"/>
</dbReference>
<accession>A0A4Z0C1J7</accession>
<comment type="caution">
    <text evidence="1">The sequence shown here is derived from an EMBL/GenBank/DDBJ whole genome shotgun (WGS) entry which is preliminary data.</text>
</comment>